<proteinExistence type="inferred from homology"/>
<dbReference type="GO" id="GO:0006412">
    <property type="term" value="P:translation"/>
    <property type="evidence" value="ECO:0007669"/>
    <property type="project" value="InterPro"/>
</dbReference>
<evidence type="ECO:0000313" key="6">
    <source>
        <dbReference type="Proteomes" id="UP000765509"/>
    </source>
</evidence>
<organism evidence="5 6">
    <name type="scientific">Austropuccinia psidii MF-1</name>
    <dbReference type="NCBI Taxonomy" id="1389203"/>
    <lineage>
        <taxon>Eukaryota</taxon>
        <taxon>Fungi</taxon>
        <taxon>Dikarya</taxon>
        <taxon>Basidiomycota</taxon>
        <taxon>Pucciniomycotina</taxon>
        <taxon>Pucciniomycetes</taxon>
        <taxon>Pucciniales</taxon>
        <taxon>Sphaerophragmiaceae</taxon>
        <taxon>Austropuccinia</taxon>
    </lineage>
</organism>
<comment type="similarity">
    <text evidence="1">Belongs to the universal ribosomal protein uS9 family.</text>
</comment>
<feature type="region of interest" description="Disordered" evidence="4">
    <location>
        <begin position="296"/>
        <end position="316"/>
    </location>
</feature>
<keyword evidence="3" id="KW-0687">Ribonucleoprotein</keyword>
<name>A0A9Q3ENB7_9BASI</name>
<dbReference type="PANTHER" id="PTHR21569:SF1">
    <property type="entry name" value="SMALL RIBOSOMAL SUBUNIT PROTEIN US9M"/>
    <property type="match status" value="1"/>
</dbReference>
<dbReference type="Pfam" id="PF00380">
    <property type="entry name" value="Ribosomal_S9"/>
    <property type="match status" value="1"/>
</dbReference>
<evidence type="ECO:0000256" key="2">
    <source>
        <dbReference type="ARBA" id="ARBA00022980"/>
    </source>
</evidence>
<keyword evidence="2" id="KW-0689">Ribosomal protein</keyword>
<keyword evidence="6" id="KW-1185">Reference proteome</keyword>
<dbReference type="AlphaFoldDB" id="A0A9Q3ENB7"/>
<accession>A0A9Q3ENB7</accession>
<evidence type="ECO:0008006" key="7">
    <source>
        <dbReference type="Google" id="ProtNLM"/>
    </source>
</evidence>
<evidence type="ECO:0000256" key="3">
    <source>
        <dbReference type="ARBA" id="ARBA00023274"/>
    </source>
</evidence>
<dbReference type="Proteomes" id="UP000765509">
    <property type="component" value="Unassembled WGS sequence"/>
</dbReference>
<dbReference type="GO" id="GO:0005763">
    <property type="term" value="C:mitochondrial small ribosomal subunit"/>
    <property type="evidence" value="ECO:0007669"/>
    <property type="project" value="TreeGrafter"/>
</dbReference>
<dbReference type="InterPro" id="IPR020568">
    <property type="entry name" value="Ribosomal_Su5_D2-typ_SF"/>
</dbReference>
<dbReference type="GO" id="GO:0003723">
    <property type="term" value="F:RNA binding"/>
    <property type="evidence" value="ECO:0007669"/>
    <property type="project" value="TreeGrafter"/>
</dbReference>
<dbReference type="SUPFAM" id="SSF54211">
    <property type="entry name" value="Ribosomal protein S5 domain 2-like"/>
    <property type="match status" value="1"/>
</dbReference>
<reference evidence="5" key="1">
    <citation type="submission" date="2021-03" db="EMBL/GenBank/DDBJ databases">
        <title>Draft genome sequence of rust myrtle Austropuccinia psidii MF-1, a brazilian biotype.</title>
        <authorList>
            <person name="Quecine M.C."/>
            <person name="Pachon D.M.R."/>
            <person name="Bonatelli M.L."/>
            <person name="Correr F.H."/>
            <person name="Franceschini L.M."/>
            <person name="Leite T.F."/>
            <person name="Margarido G.R.A."/>
            <person name="Almeida C.A."/>
            <person name="Ferrarezi J.A."/>
            <person name="Labate C.A."/>
        </authorList>
    </citation>
    <scope>NUCLEOTIDE SEQUENCE</scope>
    <source>
        <strain evidence="5">MF-1</strain>
    </source>
</reference>
<dbReference type="PANTHER" id="PTHR21569">
    <property type="entry name" value="RIBOSOMAL PROTEIN S9"/>
    <property type="match status" value="1"/>
</dbReference>
<dbReference type="EMBL" id="AVOT02031403">
    <property type="protein sequence ID" value="MBW0524928.1"/>
    <property type="molecule type" value="Genomic_DNA"/>
</dbReference>
<dbReference type="OrthoDB" id="10254627at2759"/>
<dbReference type="Gene3D" id="3.30.230.10">
    <property type="match status" value="1"/>
</dbReference>
<evidence type="ECO:0000256" key="4">
    <source>
        <dbReference type="SAM" id="MobiDB-lite"/>
    </source>
</evidence>
<protein>
    <recommendedName>
        <fullName evidence="7">DRBM domain-containing protein</fullName>
    </recommendedName>
</protein>
<dbReference type="InterPro" id="IPR000754">
    <property type="entry name" value="Ribosomal_uS9"/>
</dbReference>
<evidence type="ECO:0000313" key="5">
    <source>
        <dbReference type="EMBL" id="MBW0524928.1"/>
    </source>
</evidence>
<comment type="caution">
    <text evidence="5">The sequence shown here is derived from an EMBL/GenBank/DDBJ whole genome shotgun (WGS) entry which is preliminary data.</text>
</comment>
<sequence>MRLSVATGPLKPILRRTTTSSTVNRFSIPFRIAFRAASSFVPGVATSDPAPALPKPPSTNWFTTHPALSDSLSKLDDLIHRSRQELYKIRVLKRYAASPDFSGTGVRLKWLRWKIKQDSESSNCSEEKRINYVLWNNQMKWHELGTMAILLQGNEGRPLRMIEYNHALGKLNELKALKRYLLLVKNLQLSTSHNIEELDKEITKTLLLYSRPESQHHTSKNQASGRDHLGRFYGLGRKKESTARAWIIEVKVSESCLQKAPVETAPSDAAMAMQPTYDESALKIGQDLVTSASTMGLQPNHEESDSIQQDSPPESIEIPLGKINVNGRSVADYFYTPRQRATAIRPLEITSTIGHYNVHILTHGGGKMGQAAATSHAVANALMKALQEAAKTDGSAQERYARKENPGQSHLTDGSSVELFVGSVLFNSKVDRIQIPSPLPVCICQTKVNHYVFMNHQSEPVIHLIQTVKGSIVTAISTKKPFGKRTRECVADIMGKVDLIAILPEIGIESLGITKAVSDYVKHLDSQAIYTSFVEHYLPSNLIMLRNRHDRYKLVPCVCRKNQKEPTLSAMSHDQAVILSDEIITAYSINAFLSS</sequence>
<dbReference type="GO" id="GO:0003735">
    <property type="term" value="F:structural constituent of ribosome"/>
    <property type="evidence" value="ECO:0007669"/>
    <property type="project" value="InterPro"/>
</dbReference>
<dbReference type="InterPro" id="IPR014721">
    <property type="entry name" value="Ribsml_uS5_D2-typ_fold_subgr"/>
</dbReference>
<evidence type="ECO:0000256" key="1">
    <source>
        <dbReference type="ARBA" id="ARBA00005251"/>
    </source>
</evidence>
<gene>
    <name evidence="5" type="ORF">O181_064643</name>
</gene>